<evidence type="ECO:0000313" key="2">
    <source>
        <dbReference type="EMBL" id="OAP00387.1"/>
    </source>
</evidence>
<evidence type="ECO:0000313" key="5">
    <source>
        <dbReference type="Proteomes" id="UP000426265"/>
    </source>
</evidence>
<dbReference type="AlphaFoldDB" id="A0A178V234"/>
<evidence type="ECO:0000313" key="6">
    <source>
        <dbReference type="Proteomes" id="UP000434276"/>
    </source>
</evidence>
<reference evidence="1 6" key="3">
    <citation type="submission" date="2019-12" db="EMBL/GenBank/DDBJ databases">
        <authorList>
            <person name="Jiao W.-B."/>
            <person name="Schneeberger K."/>
        </authorList>
    </citation>
    <scope>NUCLEOTIDE SEQUENCE [LARGE SCALE GENOMIC DNA]</scope>
    <source>
        <strain evidence="5">cv. An-1</strain>
        <strain evidence="6">cv. C24</strain>
    </source>
</reference>
<proteinExistence type="predicted"/>
<dbReference type="Pfam" id="PF05623">
    <property type="entry name" value="DUF789"/>
    <property type="match status" value="1"/>
</dbReference>
<dbReference type="Proteomes" id="UP000078284">
    <property type="component" value="Chromosome 4"/>
</dbReference>
<evidence type="ECO:0000313" key="4">
    <source>
        <dbReference type="Proteomes" id="UP000078284"/>
    </source>
</evidence>
<evidence type="ECO:0000313" key="1">
    <source>
        <dbReference type="EMBL" id="CAA0396768.1"/>
    </source>
</evidence>
<dbReference type="PANTHER" id="PTHR31343">
    <property type="entry name" value="T15D22.8"/>
    <property type="match status" value="1"/>
</dbReference>
<dbReference type="Proteomes" id="UP000426265">
    <property type="component" value="Unassembled WGS sequence"/>
</dbReference>
<protein>
    <submittedName>
        <fullName evidence="2">Uncharacterized protein</fullName>
    </submittedName>
</protein>
<evidence type="ECO:0000313" key="3">
    <source>
        <dbReference type="EMBL" id="VYS64184.1"/>
    </source>
</evidence>
<accession>A0A5S9XWJ8</accession>
<dbReference type="InterPro" id="IPR008507">
    <property type="entry name" value="DUF789"/>
</dbReference>
<name>A0A178V234_ARATH</name>
<organism evidence="2 4">
    <name type="scientific">Arabidopsis thaliana</name>
    <name type="common">Mouse-ear cress</name>
    <dbReference type="NCBI Taxonomy" id="3702"/>
    <lineage>
        <taxon>Eukaryota</taxon>
        <taxon>Viridiplantae</taxon>
        <taxon>Streptophyta</taxon>
        <taxon>Embryophyta</taxon>
        <taxon>Tracheophyta</taxon>
        <taxon>Spermatophyta</taxon>
        <taxon>Magnoliopsida</taxon>
        <taxon>eudicotyledons</taxon>
        <taxon>Gunneridae</taxon>
        <taxon>Pentapetalae</taxon>
        <taxon>rosids</taxon>
        <taxon>malvids</taxon>
        <taxon>Brassicales</taxon>
        <taxon>Brassicaceae</taxon>
        <taxon>Camelineae</taxon>
        <taxon>Arabidopsis</taxon>
    </lineage>
</organism>
<dbReference type="EMBL" id="CACSHJ010000095">
    <property type="protein sequence ID" value="CAA0396768.1"/>
    <property type="molecule type" value="Genomic_DNA"/>
</dbReference>
<accession>A0A178V234</accession>
<gene>
    <name evidence="2" type="ordered locus">AXX17_At4g32420</name>
    <name evidence="3" type="ORF">AN1_LOCUS19595</name>
    <name evidence="1" type="ORF">C24_LOCUS19488</name>
</gene>
<dbReference type="OrthoDB" id="1896065at2759"/>
<dbReference type="EMBL" id="LUHQ01000004">
    <property type="protein sequence ID" value="OAP00387.1"/>
    <property type="molecule type" value="Genomic_DNA"/>
</dbReference>
<reference evidence="4" key="1">
    <citation type="journal article" date="2016" name="Proc. Natl. Acad. Sci. U.S.A.">
        <title>Chromosome-level assembly of Arabidopsis thaliana Ler reveals the extent of translocation and inversion polymorphisms.</title>
        <authorList>
            <person name="Zapata L."/>
            <person name="Ding J."/>
            <person name="Willing E.M."/>
            <person name="Hartwig B."/>
            <person name="Bezdan D."/>
            <person name="Jiao W.B."/>
            <person name="Patel V."/>
            <person name="Velikkakam James G."/>
            <person name="Koornneef M."/>
            <person name="Ossowski S."/>
            <person name="Schneeberger K."/>
        </authorList>
    </citation>
    <scope>NUCLEOTIDE SEQUENCE [LARGE SCALE GENOMIC DNA]</scope>
    <source>
        <strain evidence="4">cv. Landsberg erecta</strain>
    </source>
</reference>
<reference evidence="2" key="2">
    <citation type="submission" date="2016-03" db="EMBL/GenBank/DDBJ databases">
        <title>Full-length assembly of Arabidopsis thaliana Ler reveals the complement of translocations and inversions.</title>
        <authorList>
            <person name="Zapata L."/>
            <person name="Schneeberger K."/>
            <person name="Ossowski S."/>
        </authorList>
    </citation>
    <scope>NUCLEOTIDE SEQUENCE [LARGE SCALE GENOMIC DNA]</scope>
    <source>
        <tissue evidence="2">Leaf</tissue>
    </source>
</reference>
<dbReference type="Proteomes" id="UP000434276">
    <property type="component" value="Unassembled WGS sequence"/>
</dbReference>
<dbReference type="ExpressionAtlas" id="A0A178V234">
    <property type="expression patterns" value="baseline and differential"/>
</dbReference>
<dbReference type="EMBL" id="CACRSJ010000109">
    <property type="protein sequence ID" value="VYS64184.1"/>
    <property type="molecule type" value="Genomic_DNA"/>
</dbReference>
<sequence>MMVFDNESNLDRFLRCTTPIVPAYSLPKTQIKNLNPLWYPLESQSVEYFRLGDFWDCFDEWSAYGAGVPIVSETGETLVQYYVPYLSAIQIFTSHSVINTLREETESGDSGSESCSEEWRWEGCSSSEEGFDHQEPLDRLGYSYLQYFERCTPYSRVPLMDKIKELGERYVGLRSLRSVDLSPASWMAVAWYPIYHIPMNRSIKDLSTCFLTYHTLSSSFQDVKREEEKERISVSAFGMATYKMQGRLWDNDRLLCFLSVADSWLKQLRVHHHDFTYFTTTPHYL</sequence>
<dbReference type="PANTHER" id="PTHR31343:SF34">
    <property type="entry name" value="PLANT_F9H3-4 PROTEIN"/>
    <property type="match status" value="1"/>
</dbReference>